<organism evidence="6 7">
    <name type="scientific">Labilithrix luteola</name>
    <dbReference type="NCBI Taxonomy" id="1391654"/>
    <lineage>
        <taxon>Bacteria</taxon>
        <taxon>Pseudomonadati</taxon>
        <taxon>Myxococcota</taxon>
        <taxon>Polyangia</taxon>
        <taxon>Polyangiales</taxon>
        <taxon>Labilitrichaceae</taxon>
        <taxon>Labilithrix</taxon>
    </lineage>
</organism>
<proteinExistence type="predicted"/>
<protein>
    <recommendedName>
        <fullName evidence="2">asparagine synthase (glutamine-hydrolyzing)</fullName>
        <ecNumber evidence="2">6.3.5.4</ecNumber>
    </recommendedName>
</protein>
<dbReference type="AlphaFoldDB" id="A0A0K1Q575"/>
<evidence type="ECO:0000256" key="3">
    <source>
        <dbReference type="ARBA" id="ARBA00048741"/>
    </source>
</evidence>
<sequence length="370" mass="40687">MSRVAVATGGGLDSAALLALANAWAQRTGGTAFGVALDFESIGDDRPHLRALQAYLGCEVMRVRPEAAASRCEAFERGVDAAPLTWPSGTMEIELLVQARAAGAEVVLSGAGADELFDGDPRSFAAVMRAGRVSNAVREVRRLRGFDRPRSSVASWLLRPLVSSMVPVGLRRLRARGSEPSMPPWVGPRLEKVMRTWHAIELERTLGTSPVPEAQRQPSPPSSHHEQLLWLRHQQEVAADLERRDPYLDGELIEFVRGLPPYWLLTGGRRRGLFREAMRGVLPESVRLRDDKAGFEPALARFVSAIGGHQRLRPLADVRYLADLGIVRPRAFEDDFQAFVSSLETSDAWSTVWPALAVESFLRSRDGGLS</sequence>
<keyword evidence="7" id="KW-1185">Reference proteome</keyword>
<feature type="region of interest" description="Disordered" evidence="4">
    <location>
        <begin position="206"/>
        <end position="226"/>
    </location>
</feature>
<accession>A0A0K1Q575</accession>
<evidence type="ECO:0000259" key="5">
    <source>
        <dbReference type="Pfam" id="PF00733"/>
    </source>
</evidence>
<dbReference type="Gene3D" id="3.40.50.620">
    <property type="entry name" value="HUPs"/>
    <property type="match status" value="2"/>
</dbReference>
<feature type="domain" description="Asparagine synthetase" evidence="5">
    <location>
        <begin position="10"/>
        <end position="362"/>
    </location>
</feature>
<dbReference type="KEGG" id="llu:AKJ09_07465"/>
<dbReference type="InterPro" id="IPR051786">
    <property type="entry name" value="ASN_synthetase/amidase"/>
</dbReference>
<reference evidence="6 7" key="1">
    <citation type="submission" date="2015-08" db="EMBL/GenBank/DDBJ databases">
        <authorList>
            <person name="Babu N.S."/>
            <person name="Beckwith C.J."/>
            <person name="Beseler K.G."/>
            <person name="Brison A."/>
            <person name="Carone J.V."/>
            <person name="Caskin T.P."/>
            <person name="Diamond M."/>
            <person name="Durham M.E."/>
            <person name="Foxe J.M."/>
            <person name="Go M."/>
            <person name="Henderson B.A."/>
            <person name="Jones I.B."/>
            <person name="McGettigan J.A."/>
            <person name="Micheletti S.J."/>
            <person name="Nasrallah M.E."/>
            <person name="Ortiz D."/>
            <person name="Piller C.R."/>
            <person name="Privatt S.R."/>
            <person name="Schneider S.L."/>
            <person name="Sharp S."/>
            <person name="Smith T.C."/>
            <person name="Stanton J.D."/>
            <person name="Ullery H.E."/>
            <person name="Wilson R.J."/>
            <person name="Serrano M.G."/>
            <person name="Buck G."/>
            <person name="Lee V."/>
            <person name="Wang Y."/>
            <person name="Carvalho R."/>
            <person name="Voegtly L."/>
            <person name="Shi R."/>
            <person name="Duckworth R."/>
            <person name="Johnson A."/>
            <person name="Loviza R."/>
            <person name="Walstead R."/>
            <person name="Shah Z."/>
            <person name="Kiflezghi M."/>
            <person name="Wade K."/>
            <person name="Ball S.L."/>
            <person name="Bradley K.W."/>
            <person name="Asai D.J."/>
            <person name="Bowman C.A."/>
            <person name="Russell D.A."/>
            <person name="Pope W.H."/>
            <person name="Jacobs-Sera D."/>
            <person name="Hendrix R.W."/>
            <person name="Hatfull G.F."/>
        </authorList>
    </citation>
    <scope>NUCLEOTIDE SEQUENCE [LARGE SCALE GENOMIC DNA]</scope>
    <source>
        <strain evidence="6 7">DSM 27648</strain>
    </source>
</reference>
<dbReference type="PANTHER" id="PTHR43284">
    <property type="entry name" value="ASPARAGINE SYNTHETASE (GLUTAMINE-HYDROLYZING)"/>
    <property type="match status" value="1"/>
</dbReference>
<dbReference type="EMBL" id="CP012333">
    <property type="protein sequence ID" value="AKV00802.1"/>
    <property type="molecule type" value="Genomic_DNA"/>
</dbReference>
<dbReference type="Proteomes" id="UP000064967">
    <property type="component" value="Chromosome"/>
</dbReference>
<name>A0A0K1Q575_9BACT</name>
<dbReference type="STRING" id="1391654.AKJ09_07465"/>
<evidence type="ECO:0000313" key="7">
    <source>
        <dbReference type="Proteomes" id="UP000064967"/>
    </source>
</evidence>
<evidence type="ECO:0000313" key="6">
    <source>
        <dbReference type="EMBL" id="AKV00802.1"/>
    </source>
</evidence>
<dbReference type="GO" id="GO:0004066">
    <property type="term" value="F:asparagine synthase (glutamine-hydrolyzing) activity"/>
    <property type="evidence" value="ECO:0007669"/>
    <property type="project" value="UniProtKB-EC"/>
</dbReference>
<gene>
    <name evidence="6" type="ORF">AKJ09_07465</name>
</gene>
<dbReference type="PANTHER" id="PTHR43284:SF1">
    <property type="entry name" value="ASPARAGINE SYNTHETASE"/>
    <property type="match status" value="1"/>
</dbReference>
<dbReference type="InterPro" id="IPR001962">
    <property type="entry name" value="Asn_synthase"/>
</dbReference>
<comment type="pathway">
    <text evidence="1">Amino-acid biosynthesis; L-asparagine biosynthesis; L-asparagine from L-aspartate (L-Gln route): step 1/1.</text>
</comment>
<dbReference type="SUPFAM" id="SSF52402">
    <property type="entry name" value="Adenine nucleotide alpha hydrolases-like"/>
    <property type="match status" value="1"/>
</dbReference>
<dbReference type="InterPro" id="IPR014729">
    <property type="entry name" value="Rossmann-like_a/b/a_fold"/>
</dbReference>
<evidence type="ECO:0000256" key="4">
    <source>
        <dbReference type="SAM" id="MobiDB-lite"/>
    </source>
</evidence>
<comment type="catalytic activity">
    <reaction evidence="3">
        <text>L-aspartate + L-glutamine + ATP + H2O = L-asparagine + L-glutamate + AMP + diphosphate + H(+)</text>
        <dbReference type="Rhea" id="RHEA:12228"/>
        <dbReference type="ChEBI" id="CHEBI:15377"/>
        <dbReference type="ChEBI" id="CHEBI:15378"/>
        <dbReference type="ChEBI" id="CHEBI:29985"/>
        <dbReference type="ChEBI" id="CHEBI:29991"/>
        <dbReference type="ChEBI" id="CHEBI:30616"/>
        <dbReference type="ChEBI" id="CHEBI:33019"/>
        <dbReference type="ChEBI" id="CHEBI:58048"/>
        <dbReference type="ChEBI" id="CHEBI:58359"/>
        <dbReference type="ChEBI" id="CHEBI:456215"/>
        <dbReference type="EC" id="6.3.5.4"/>
    </reaction>
</comment>
<dbReference type="Pfam" id="PF00733">
    <property type="entry name" value="Asn_synthase"/>
    <property type="match status" value="1"/>
</dbReference>
<evidence type="ECO:0000256" key="2">
    <source>
        <dbReference type="ARBA" id="ARBA00012737"/>
    </source>
</evidence>
<dbReference type="GO" id="GO:0006529">
    <property type="term" value="P:asparagine biosynthetic process"/>
    <property type="evidence" value="ECO:0007669"/>
    <property type="project" value="InterPro"/>
</dbReference>
<dbReference type="EC" id="6.3.5.4" evidence="2"/>
<evidence type="ECO:0000256" key="1">
    <source>
        <dbReference type="ARBA" id="ARBA00005187"/>
    </source>
</evidence>